<dbReference type="RefSeq" id="WP_192423541.1">
    <property type="nucleotide sequence ID" value="NZ_JAFBFD010000047.1"/>
</dbReference>
<protein>
    <submittedName>
        <fullName evidence="2">ATP-binding protein</fullName>
    </submittedName>
</protein>
<dbReference type="Pfam" id="PF13749">
    <property type="entry name" value="HATPase_c_4"/>
    <property type="match status" value="1"/>
</dbReference>
<gene>
    <name evidence="2" type="ORF">ACFO5I_08805</name>
</gene>
<dbReference type="InterPro" id="IPR038475">
    <property type="entry name" value="RecG_C_sf"/>
</dbReference>
<reference evidence="3" key="1">
    <citation type="journal article" date="2019" name="Int. J. Syst. Evol. Microbiol.">
        <title>The Global Catalogue of Microorganisms (GCM) 10K type strain sequencing project: providing services to taxonomists for standard genome sequencing and annotation.</title>
        <authorList>
            <consortium name="The Broad Institute Genomics Platform"/>
            <consortium name="The Broad Institute Genome Sequencing Center for Infectious Disease"/>
            <person name="Wu L."/>
            <person name="Ma J."/>
        </authorList>
    </citation>
    <scope>NUCLEOTIDE SEQUENCE [LARGE SCALE GENOMIC DNA]</scope>
    <source>
        <strain evidence="3">CGMCC 1.19032</strain>
    </source>
</reference>
<dbReference type="Gene3D" id="1.10.10.10">
    <property type="entry name" value="Winged helix-like DNA-binding domain superfamily/Winged helix DNA-binding domain"/>
    <property type="match status" value="1"/>
</dbReference>
<keyword evidence="2" id="KW-0067">ATP-binding</keyword>
<dbReference type="InterPro" id="IPR036390">
    <property type="entry name" value="WH_DNA-bd_sf"/>
</dbReference>
<feature type="domain" description="Schlafen AlbA-2" evidence="1">
    <location>
        <begin position="6"/>
        <end position="127"/>
    </location>
</feature>
<name>A0ABV9MXT1_9ENTE</name>
<evidence type="ECO:0000313" key="2">
    <source>
        <dbReference type="EMBL" id="MFC4719824.1"/>
    </source>
</evidence>
<dbReference type="InterPro" id="IPR036388">
    <property type="entry name" value="WH-like_DNA-bd_sf"/>
</dbReference>
<evidence type="ECO:0000313" key="3">
    <source>
        <dbReference type="Proteomes" id="UP001595969"/>
    </source>
</evidence>
<dbReference type="PANTHER" id="PTHR30595:SF6">
    <property type="entry name" value="SCHLAFEN ALBA-2 DOMAIN-CONTAINING PROTEIN"/>
    <property type="match status" value="1"/>
</dbReference>
<dbReference type="Pfam" id="PF04326">
    <property type="entry name" value="SLFN_AlbA_2"/>
    <property type="match status" value="1"/>
</dbReference>
<dbReference type="GO" id="GO:0005524">
    <property type="term" value="F:ATP binding"/>
    <property type="evidence" value="ECO:0007669"/>
    <property type="project" value="UniProtKB-KW"/>
</dbReference>
<dbReference type="Gene3D" id="3.30.565.60">
    <property type="match status" value="1"/>
</dbReference>
<dbReference type="PANTHER" id="PTHR30595">
    <property type="entry name" value="GLPR-RELATED TRANSCRIPTIONAL REPRESSOR"/>
    <property type="match status" value="1"/>
</dbReference>
<dbReference type="InterPro" id="IPR038461">
    <property type="entry name" value="Schlafen_AlbA_2_dom_sf"/>
</dbReference>
<dbReference type="InterPro" id="IPR007421">
    <property type="entry name" value="Schlafen_AlbA_2_dom"/>
</dbReference>
<keyword evidence="3" id="KW-1185">Reference proteome</keyword>
<organism evidence="2 3">
    <name type="scientific">Enterococcus lemanii</name>
    <dbReference type="NCBI Taxonomy" id="1159752"/>
    <lineage>
        <taxon>Bacteria</taxon>
        <taxon>Bacillati</taxon>
        <taxon>Bacillota</taxon>
        <taxon>Bacilli</taxon>
        <taxon>Lactobacillales</taxon>
        <taxon>Enterococcaceae</taxon>
        <taxon>Enterococcus</taxon>
    </lineage>
</organism>
<keyword evidence="2" id="KW-0547">Nucleotide-binding</keyword>
<accession>A0ABV9MXT1</accession>
<dbReference type="Proteomes" id="UP001595969">
    <property type="component" value="Unassembled WGS sequence"/>
</dbReference>
<sequence length="442" mass="50029">MNELNEGYNIEYKESVPKKPSSLKAEIVSFLNSDTGGTIYLGANDDGVPVEFPNKSKQYKEWEELLSNWVATAFRPEVTGLIMVDPNCTPFKISVSAGTNKPYYYTDGEGMNWKGVYIRNGSSKRRASDSEIQRMMNRHIANSFDSEKIERNDLTFNYAEQAFIKEEIKFDIIGLDFKKKKTDQFNNAALVISDENPFVSKAAVYEGLDVVTFRDKKLFSGSVAKQIDDAIQYVHLNNKVQITLGHNGKRIENHSYPVDAIREVIVNAFVHRDYTMSSDIKIEIFDDRLAVSSPGSLPDGLTVEDIKHGANAKRNPILINALDKMNYIENYGSGIRRIYSLYKGFMRQPELIATHNLFTVVLYNMNYKLNSMELNSNMVSIVQYLSDGKLASRQEIQDALDLQKSYTSELVSNLKKIGIIGSEGRGPATRYYLIANDGNHFQ</sequence>
<proteinExistence type="predicted"/>
<dbReference type="EMBL" id="JBHSGS010000047">
    <property type="protein sequence ID" value="MFC4719824.1"/>
    <property type="molecule type" value="Genomic_DNA"/>
</dbReference>
<dbReference type="SUPFAM" id="SSF46785">
    <property type="entry name" value="Winged helix' DNA-binding domain"/>
    <property type="match status" value="1"/>
</dbReference>
<comment type="caution">
    <text evidence="2">The sequence shown here is derived from an EMBL/GenBank/DDBJ whole genome shotgun (WGS) entry which is preliminary data.</text>
</comment>
<dbReference type="Gene3D" id="3.30.950.30">
    <property type="entry name" value="Schlafen, AAA domain"/>
    <property type="match status" value="1"/>
</dbReference>
<evidence type="ECO:0000259" key="1">
    <source>
        <dbReference type="Pfam" id="PF04326"/>
    </source>
</evidence>